<dbReference type="Proteomes" id="UP000822476">
    <property type="component" value="Unassembled WGS sequence"/>
</dbReference>
<evidence type="ECO:0000313" key="2">
    <source>
        <dbReference type="Proteomes" id="UP000822476"/>
    </source>
</evidence>
<name>A0A8S9Z5M1_9TREM</name>
<reference evidence="1" key="1">
    <citation type="submission" date="2019-07" db="EMBL/GenBank/DDBJ databases">
        <title>Annotation for the trematode Paragonimus miyazaki's.</title>
        <authorList>
            <person name="Choi Y.-J."/>
        </authorList>
    </citation>
    <scope>NUCLEOTIDE SEQUENCE</scope>
    <source>
        <strain evidence="1">Japan</strain>
    </source>
</reference>
<comment type="caution">
    <text evidence="1">The sequence shown here is derived from an EMBL/GenBank/DDBJ whole genome shotgun (WGS) entry which is preliminary data.</text>
</comment>
<gene>
    <name evidence="1" type="ORF">EG68_00520</name>
</gene>
<proteinExistence type="predicted"/>
<protein>
    <submittedName>
        <fullName evidence="1">Uncharacterized protein</fullName>
    </submittedName>
</protein>
<sequence>MLPVRKTVKLVTSISHGYHPKGEAEIDQPFCVWPGNEQLFTIDPEGLEKEFSANSSHTNKVIIGTNRSLCLPG</sequence>
<dbReference type="AlphaFoldDB" id="A0A8S9Z5M1"/>
<accession>A0A8S9Z5M1</accession>
<dbReference type="EMBL" id="JTDE01000136">
    <property type="protein sequence ID" value="KAF7262202.1"/>
    <property type="molecule type" value="Genomic_DNA"/>
</dbReference>
<keyword evidence="2" id="KW-1185">Reference proteome</keyword>
<organism evidence="1 2">
    <name type="scientific">Paragonimus skrjabini miyazakii</name>
    <dbReference type="NCBI Taxonomy" id="59628"/>
    <lineage>
        <taxon>Eukaryota</taxon>
        <taxon>Metazoa</taxon>
        <taxon>Spiralia</taxon>
        <taxon>Lophotrochozoa</taxon>
        <taxon>Platyhelminthes</taxon>
        <taxon>Trematoda</taxon>
        <taxon>Digenea</taxon>
        <taxon>Plagiorchiida</taxon>
        <taxon>Troglotremata</taxon>
        <taxon>Troglotrematidae</taxon>
        <taxon>Paragonimus</taxon>
    </lineage>
</organism>
<evidence type="ECO:0000313" key="1">
    <source>
        <dbReference type="EMBL" id="KAF7262202.1"/>
    </source>
</evidence>